<sequence>MGITRNHCIKRKRRGLYIFCNLKNNEHQGKFEEGISVDGILSWHSQLKKNINHKYTQNFINHNPLVNNIHLFYRENKNGLYIYFGRLGYLEHDASSLPIFFKWQLLDWNQFNKNDLLTFIENYTIHNKNKTIKAVDRIIETNPPKKNHENFNIQKNDFTPRKIDFDEINTKNKNIGDAGEKLVIKYLYESLVEKGQKELADSIFHTAKYEGDGAGYDIKAKDEQGNDIFIEVKTSIGGINSEFFISSNEIEFSKLKNDKYYLFRIYEYDVINNTGKFYIVNGDLENQLHLKPISYKAKYSN</sequence>
<dbReference type="eggNOG" id="COG3440">
    <property type="taxonomic scope" value="Bacteria"/>
</dbReference>
<dbReference type="Proteomes" id="UP000001383">
    <property type="component" value="Chromosome"/>
</dbReference>
<feature type="domain" description="Protein NO VEIN C-terminal" evidence="1">
    <location>
        <begin position="179"/>
        <end position="278"/>
    </location>
</feature>
<accession>B9E7L9</accession>
<dbReference type="REBASE" id="20059">
    <property type="entry name" value="Mca5402McrBP"/>
</dbReference>
<dbReference type="AlphaFoldDB" id="B9E7L9"/>
<dbReference type="STRING" id="458233.MCCL_1480"/>
<reference evidence="2 3" key="1">
    <citation type="journal article" date="2009" name="J. Bacteriol.">
        <title>Complete genome sequence of Macrococcus caseolyticus strain JCSCS5402, reflecting the ancestral genome of the human-pathogenic staphylococci.</title>
        <authorList>
            <person name="Baba T."/>
            <person name="Kuwahara-Arai K."/>
            <person name="Uchiyama I."/>
            <person name="Takeuchi F."/>
            <person name="Ito T."/>
            <person name="Hiramatsu K."/>
        </authorList>
    </citation>
    <scope>NUCLEOTIDE SEQUENCE [LARGE SCALE GENOMIC DNA]</scope>
    <source>
        <strain evidence="2 3">JCSC5402</strain>
    </source>
</reference>
<dbReference type="KEGG" id="mcl:MCCL_1480"/>
<evidence type="ECO:0000313" key="2">
    <source>
        <dbReference type="EMBL" id="BAH18187.1"/>
    </source>
</evidence>
<dbReference type="InterPro" id="IPR024975">
    <property type="entry name" value="NOV_C"/>
</dbReference>
<evidence type="ECO:0000259" key="1">
    <source>
        <dbReference type="Pfam" id="PF13020"/>
    </source>
</evidence>
<proteinExistence type="predicted"/>
<dbReference type="Pfam" id="PF13020">
    <property type="entry name" value="NOV_C"/>
    <property type="match status" value="1"/>
</dbReference>
<protein>
    <recommendedName>
        <fullName evidence="1">Protein NO VEIN C-terminal domain-containing protein</fullName>
    </recommendedName>
</protein>
<gene>
    <name evidence="2" type="ordered locus">MCCL_1480</name>
</gene>
<organism evidence="2 3">
    <name type="scientific">Macrococcus caseolyticus (strain JCSC5402)</name>
    <name type="common">Macrococcoides caseolyticum</name>
    <dbReference type="NCBI Taxonomy" id="458233"/>
    <lineage>
        <taxon>Bacteria</taxon>
        <taxon>Bacillati</taxon>
        <taxon>Bacillota</taxon>
        <taxon>Bacilli</taxon>
        <taxon>Bacillales</taxon>
        <taxon>Staphylococcaceae</taxon>
        <taxon>Macrococcoides</taxon>
    </lineage>
</organism>
<dbReference type="OrthoDB" id="9781481at2"/>
<evidence type="ECO:0000313" key="3">
    <source>
        <dbReference type="Proteomes" id="UP000001383"/>
    </source>
</evidence>
<name>B9E7L9_MACCJ</name>
<dbReference type="HOGENOM" id="CLU_859800_0_0_9"/>
<dbReference type="EMBL" id="AP009484">
    <property type="protein sequence ID" value="BAH18187.1"/>
    <property type="molecule type" value="Genomic_DNA"/>
</dbReference>